<dbReference type="GO" id="GO:0045732">
    <property type="term" value="P:positive regulation of protein catabolic process"/>
    <property type="evidence" value="ECO:0007669"/>
    <property type="project" value="TreeGrafter"/>
</dbReference>
<evidence type="ECO:0000256" key="3">
    <source>
        <dbReference type="ARBA" id="ARBA00011486"/>
    </source>
</evidence>
<dbReference type="PANTHER" id="PTHR10279">
    <property type="entry name" value="ORNITHINE DECARBOXYLASE ANTIZYME"/>
    <property type="match status" value="1"/>
</dbReference>
<accession>A0A6A6VWT4</accession>
<gene>
    <name evidence="7" type="ORF">EJ05DRAFT_169050</name>
</gene>
<evidence type="ECO:0000256" key="1">
    <source>
        <dbReference type="ARBA" id="ARBA00002307"/>
    </source>
</evidence>
<organism evidence="7 8">
    <name type="scientific">Pseudovirgaria hyperparasitica</name>
    <dbReference type="NCBI Taxonomy" id="470096"/>
    <lineage>
        <taxon>Eukaryota</taxon>
        <taxon>Fungi</taxon>
        <taxon>Dikarya</taxon>
        <taxon>Ascomycota</taxon>
        <taxon>Pezizomycotina</taxon>
        <taxon>Dothideomycetes</taxon>
        <taxon>Dothideomycetes incertae sedis</taxon>
        <taxon>Acrospermales</taxon>
        <taxon>Acrospermaceae</taxon>
        <taxon>Pseudovirgaria</taxon>
    </lineage>
</organism>
<feature type="region of interest" description="Disordered" evidence="6">
    <location>
        <begin position="1"/>
        <end position="26"/>
    </location>
</feature>
<evidence type="ECO:0000313" key="7">
    <source>
        <dbReference type="EMBL" id="KAF2753701.1"/>
    </source>
</evidence>
<comment type="function">
    <text evidence="1">Ornithine decarboxylase (ODC) antizyme protein that negatively regulates ODC activity and intracellular polyamine biosynthesis in response to increased intracellular polyamine levels. Binds to ODC monomers, inhibiting the assembly of the functional ODC homodimer, and targets the monomers for ubiquitin-independent proteolytic destruction by the 26S proteasome.</text>
</comment>
<comment type="subunit">
    <text evidence="3">Interacts with ODC and thereby sterically blocks ODC homodimerization.</text>
</comment>
<dbReference type="Pfam" id="PF02100">
    <property type="entry name" value="ODC_AZ"/>
    <property type="match status" value="1"/>
</dbReference>
<dbReference type="GO" id="GO:0005737">
    <property type="term" value="C:cytoplasm"/>
    <property type="evidence" value="ECO:0007669"/>
    <property type="project" value="TreeGrafter"/>
</dbReference>
<evidence type="ECO:0000256" key="4">
    <source>
        <dbReference type="ARBA" id="ARBA00017712"/>
    </source>
</evidence>
<comment type="similarity">
    <text evidence="2">Belongs to the ODC antizyme family.</text>
</comment>
<dbReference type="InterPro" id="IPR016181">
    <property type="entry name" value="Acyl_CoA_acyltransferase"/>
</dbReference>
<dbReference type="InterPro" id="IPR038581">
    <property type="entry name" value="ODC_AZ_sf"/>
</dbReference>
<dbReference type="PANTHER" id="PTHR10279:SF10">
    <property type="entry name" value="ORNITHINE DECARBOXYLASE ANTIZYME"/>
    <property type="match status" value="1"/>
</dbReference>
<keyword evidence="8" id="KW-1185">Reference proteome</keyword>
<dbReference type="Proteomes" id="UP000799437">
    <property type="component" value="Unassembled WGS sequence"/>
</dbReference>
<dbReference type="AlphaFoldDB" id="A0A6A6VWT4"/>
<reference evidence="7" key="1">
    <citation type="journal article" date="2020" name="Stud. Mycol.">
        <title>101 Dothideomycetes genomes: a test case for predicting lifestyles and emergence of pathogens.</title>
        <authorList>
            <person name="Haridas S."/>
            <person name="Albert R."/>
            <person name="Binder M."/>
            <person name="Bloem J."/>
            <person name="Labutti K."/>
            <person name="Salamov A."/>
            <person name="Andreopoulos B."/>
            <person name="Baker S."/>
            <person name="Barry K."/>
            <person name="Bills G."/>
            <person name="Bluhm B."/>
            <person name="Cannon C."/>
            <person name="Castanera R."/>
            <person name="Culley D."/>
            <person name="Daum C."/>
            <person name="Ezra D."/>
            <person name="Gonzalez J."/>
            <person name="Henrissat B."/>
            <person name="Kuo A."/>
            <person name="Liang C."/>
            <person name="Lipzen A."/>
            <person name="Lutzoni F."/>
            <person name="Magnuson J."/>
            <person name="Mondo S."/>
            <person name="Nolan M."/>
            <person name="Ohm R."/>
            <person name="Pangilinan J."/>
            <person name="Park H.-J."/>
            <person name="Ramirez L."/>
            <person name="Alfaro M."/>
            <person name="Sun H."/>
            <person name="Tritt A."/>
            <person name="Yoshinaga Y."/>
            <person name="Zwiers L.-H."/>
            <person name="Turgeon B."/>
            <person name="Goodwin S."/>
            <person name="Spatafora J."/>
            <person name="Crous P."/>
            <person name="Grigoriev I."/>
        </authorList>
    </citation>
    <scope>NUCLEOTIDE SEQUENCE</scope>
    <source>
        <strain evidence="7">CBS 121739</strain>
    </source>
</reference>
<protein>
    <recommendedName>
        <fullName evidence="4">Ornithine decarboxylase antizyme</fullName>
    </recommendedName>
</protein>
<keyword evidence="5" id="KW-0688">Ribosomal frameshifting</keyword>
<dbReference type="RefSeq" id="XP_033596152.1">
    <property type="nucleotide sequence ID" value="XM_033739484.1"/>
</dbReference>
<dbReference type="GO" id="GO:0008073">
    <property type="term" value="F:ornithine decarboxylase inhibitor activity"/>
    <property type="evidence" value="ECO:0007669"/>
    <property type="project" value="InterPro"/>
</dbReference>
<evidence type="ECO:0000256" key="2">
    <source>
        <dbReference type="ARBA" id="ARBA00008796"/>
    </source>
</evidence>
<dbReference type="GO" id="GO:0075523">
    <property type="term" value="P:viral translational frameshifting"/>
    <property type="evidence" value="ECO:0007669"/>
    <property type="project" value="UniProtKB-KW"/>
</dbReference>
<evidence type="ECO:0000313" key="8">
    <source>
        <dbReference type="Proteomes" id="UP000799437"/>
    </source>
</evidence>
<evidence type="ECO:0000256" key="6">
    <source>
        <dbReference type="SAM" id="MobiDB-lite"/>
    </source>
</evidence>
<sequence>MQGIYSPPSSPPLSATTTVKPSSGSNFTARRRGATYTIAGECERLFCEILRSVFLVEGNTEWQDSLALDKHSSAINYNDTEISGGVSVTRHGAQHGLGLQPFGSIEQRGVVTAWCKVYDYVGGALFRCFIVEEDNGERAMFVFFNDDVNGSDLKPGLMALLELCSVPGVLCDTLIVCLDRSAHSSDGSLMRSLGWVGFEPTTLEKWTKNIDIVSPRWMFMGMEV</sequence>
<dbReference type="OrthoDB" id="5959761at2759"/>
<name>A0A6A6VWT4_9PEZI</name>
<proteinExistence type="inferred from homology"/>
<dbReference type="Gene3D" id="3.40.630.60">
    <property type="match status" value="1"/>
</dbReference>
<dbReference type="GO" id="GO:0005634">
    <property type="term" value="C:nucleus"/>
    <property type="evidence" value="ECO:0007669"/>
    <property type="project" value="TreeGrafter"/>
</dbReference>
<dbReference type="SUPFAM" id="SSF55729">
    <property type="entry name" value="Acyl-CoA N-acyltransferases (Nat)"/>
    <property type="match status" value="1"/>
</dbReference>
<dbReference type="GeneID" id="54480538"/>
<evidence type="ECO:0000256" key="5">
    <source>
        <dbReference type="ARBA" id="ARBA00022758"/>
    </source>
</evidence>
<dbReference type="EMBL" id="ML996583">
    <property type="protein sequence ID" value="KAF2753701.1"/>
    <property type="molecule type" value="Genomic_DNA"/>
</dbReference>
<dbReference type="InterPro" id="IPR002993">
    <property type="entry name" value="ODC_AZ"/>
</dbReference>
<feature type="compositionally biased region" description="Polar residues" evidence="6">
    <location>
        <begin position="15"/>
        <end position="26"/>
    </location>
</feature>